<dbReference type="Pfam" id="PF18906">
    <property type="entry name" value="Phage_tube_2"/>
    <property type="match status" value="1"/>
</dbReference>
<name>A0ABY6GHA5_9PROT</name>
<evidence type="ECO:0000313" key="2">
    <source>
        <dbReference type="Proteomes" id="UP001163831"/>
    </source>
</evidence>
<organism evidence="1 2">
    <name type="scientific">Candidatus Kirkpatrickella diaphorinae</name>
    <dbReference type="NCBI Taxonomy" id="2984322"/>
    <lineage>
        <taxon>Bacteria</taxon>
        <taxon>Pseudomonadati</taxon>
        <taxon>Pseudomonadota</taxon>
        <taxon>Alphaproteobacteria</taxon>
        <taxon>Acetobacterales</taxon>
        <taxon>Acetobacteraceae</taxon>
        <taxon>Candidatus Kirkpatrickella</taxon>
    </lineage>
</organism>
<dbReference type="InterPro" id="IPR044000">
    <property type="entry name" value="Phage_tube_2"/>
</dbReference>
<proteinExistence type="predicted"/>
<protein>
    <submittedName>
        <fullName evidence="1">Phage tail tube protein</fullName>
    </submittedName>
</protein>
<accession>A0ABY6GHA5</accession>
<reference evidence="1" key="1">
    <citation type="submission" date="2022-10" db="EMBL/GenBank/DDBJ databases">
        <title>Candidatus Kirkpatrella diaphorinas gen. nov., sp. nov., an uncultured endosymbiont identified in a population of Diaphorina citri from Hawaii.</title>
        <authorList>
            <person name="Henry E.M."/>
            <person name="Carlson C.R."/>
            <person name="Kuo Y.-W."/>
        </authorList>
    </citation>
    <scope>NUCLEOTIDE SEQUENCE</scope>
    <source>
        <strain evidence="1">CADCRV1</strain>
    </source>
</reference>
<keyword evidence="2" id="KW-1185">Reference proteome</keyword>
<dbReference type="EMBL" id="CP107052">
    <property type="protein sequence ID" value="UYH50898.1"/>
    <property type="molecule type" value="Genomic_DNA"/>
</dbReference>
<dbReference type="RefSeq" id="WP_319806490.1">
    <property type="nucleotide sequence ID" value="NZ_CP107052.1"/>
</dbReference>
<gene>
    <name evidence="1" type="ORF">N5W20_07255</name>
</gene>
<evidence type="ECO:0000313" key="1">
    <source>
        <dbReference type="EMBL" id="UYH50898.1"/>
    </source>
</evidence>
<dbReference type="Proteomes" id="UP001163831">
    <property type="component" value="Chromosome"/>
</dbReference>
<sequence>MPTDGYRTLRHAGETIAMQDVVVTPEEINAEPEDGATSVISRSAGGSISGLLSYSTYDDFIAAVMGIDWVDEKSFRVTDEKRFPTLRLKGDKVELEFHEETPILLKWPSAGTVRIQNLEGSEVEVPYRIINSDRLEDWRDIITFSRDDGIKILNSIQRDDLFARDTVDLKIQKIQLGAIVNSNLSKSFTIRKKINSSYQIFSGNIVSKIKFDFQTQQTPSIQIDFIGAKMNIDEVSKYKGPTPATTTQIMQASSFQNFRLGDSSYDWLVQSAKLTLTRNGATLEQGIGSVYPSGVQFGSFSVTLDLEIYLRSDNPVDLFFSGGSGPVSFTIFDEQERRYEVRLLNAKFHNASAPIDQKNKSMILHVAVTGNPFLGGGTLAIRRVG</sequence>